<feature type="domain" description="Lipocalin/cytosolic fatty-acid binding" evidence="4">
    <location>
        <begin position="1468"/>
        <end position="1598"/>
    </location>
</feature>
<dbReference type="InterPro" id="IPR022272">
    <property type="entry name" value="Lipocalin_CS"/>
</dbReference>
<evidence type="ECO:0000256" key="1">
    <source>
        <dbReference type="ARBA" id="ARBA00023157"/>
    </source>
</evidence>
<feature type="domain" description="Lipocalin/cytosolic fatty-acid binding" evidence="4">
    <location>
        <begin position="758"/>
        <end position="882"/>
    </location>
</feature>
<dbReference type="GO" id="GO:0031409">
    <property type="term" value="F:pigment binding"/>
    <property type="evidence" value="ECO:0007669"/>
    <property type="project" value="InterPro"/>
</dbReference>
<evidence type="ECO:0000259" key="3">
    <source>
        <dbReference type="Pfam" id="PF00061"/>
    </source>
</evidence>
<dbReference type="PROSITE" id="PS00213">
    <property type="entry name" value="LIPOCALIN"/>
    <property type="match status" value="7"/>
</dbReference>
<feature type="signal peptide" evidence="2">
    <location>
        <begin position="1"/>
        <end position="21"/>
    </location>
</feature>
<feature type="domain" description="Lipocalin/cytosolic fatty-acid binding" evidence="3">
    <location>
        <begin position="221"/>
        <end position="353"/>
    </location>
</feature>
<protein>
    <recommendedName>
        <fullName evidence="3 4">Lipocalin/cytosolic fatty-acid binding domain-containing protein</fullName>
    </recommendedName>
</protein>
<feature type="chain" id="PRO_5040434606" description="Lipocalin/cytosolic fatty-acid binding domain-containing protein" evidence="2">
    <location>
        <begin position="22"/>
        <end position="2715"/>
    </location>
</feature>
<dbReference type="GO" id="GO:0000302">
    <property type="term" value="P:response to reactive oxygen species"/>
    <property type="evidence" value="ECO:0007669"/>
    <property type="project" value="TreeGrafter"/>
</dbReference>
<accession>A0A9P0HYL5</accession>
<dbReference type="InterPro" id="IPR003057">
    <property type="entry name" value="Invtbrt_color"/>
</dbReference>
<feature type="domain" description="Lipocalin/cytosolic fatty-acid binding" evidence="4">
    <location>
        <begin position="399"/>
        <end position="521"/>
    </location>
</feature>
<dbReference type="GO" id="GO:0006629">
    <property type="term" value="P:lipid metabolic process"/>
    <property type="evidence" value="ECO:0007669"/>
    <property type="project" value="TreeGrafter"/>
</dbReference>
<evidence type="ECO:0000313" key="5">
    <source>
        <dbReference type="EMBL" id="CAH1637882.1"/>
    </source>
</evidence>
<dbReference type="PANTHER" id="PTHR10612:SF62">
    <property type="entry name" value="LIPOCALIN_CYTOSOLIC FATTY-ACID BINDING DOMAIN-CONTAINING PROTEIN"/>
    <property type="match status" value="1"/>
</dbReference>
<reference evidence="5" key="1">
    <citation type="submission" date="2022-02" db="EMBL/GenBank/DDBJ databases">
        <authorList>
            <person name="King R."/>
        </authorList>
    </citation>
    <scope>NUCLEOTIDE SEQUENCE</scope>
</reference>
<dbReference type="Gene3D" id="2.40.128.20">
    <property type="match status" value="15"/>
</dbReference>
<dbReference type="Pfam" id="PF08212">
    <property type="entry name" value="Lipocalin_2"/>
    <property type="match status" value="5"/>
</dbReference>
<dbReference type="GO" id="GO:0005737">
    <property type="term" value="C:cytoplasm"/>
    <property type="evidence" value="ECO:0007669"/>
    <property type="project" value="TreeGrafter"/>
</dbReference>
<dbReference type="PRINTS" id="PR01273">
    <property type="entry name" value="INVTBRTCOLOR"/>
</dbReference>
<dbReference type="Pfam" id="PF00061">
    <property type="entry name" value="Lipocalin"/>
    <property type="match status" value="9"/>
</dbReference>
<evidence type="ECO:0000259" key="4">
    <source>
        <dbReference type="Pfam" id="PF08212"/>
    </source>
</evidence>
<feature type="domain" description="Lipocalin/cytosolic fatty-acid binding" evidence="4">
    <location>
        <begin position="2541"/>
        <end position="2666"/>
    </location>
</feature>
<gene>
    <name evidence="5" type="ORF">SPLIT_LOCUS3240</name>
</gene>
<dbReference type="SUPFAM" id="SSF50814">
    <property type="entry name" value="Lipocalins"/>
    <property type="match status" value="15"/>
</dbReference>
<dbReference type="CDD" id="cd00301">
    <property type="entry name" value="lipocalin_FABP"/>
    <property type="match status" value="1"/>
</dbReference>
<keyword evidence="2" id="KW-0732">Signal</keyword>
<evidence type="ECO:0000256" key="2">
    <source>
        <dbReference type="SAM" id="SignalP"/>
    </source>
</evidence>
<feature type="domain" description="Lipocalin/cytosolic fatty-acid binding" evidence="3">
    <location>
        <begin position="1120"/>
        <end position="1237"/>
    </location>
</feature>
<feature type="domain" description="Lipocalin/cytosolic fatty-acid binding" evidence="3">
    <location>
        <begin position="1653"/>
        <end position="1770"/>
    </location>
</feature>
<dbReference type="Proteomes" id="UP001153321">
    <property type="component" value="Chromosome 16"/>
</dbReference>
<sequence>MMSKLIIIVVSLFGLISVCVGQVVQEGQCDASLGVYENFDILMFLGEWYEIARTSNPNQDGDCAAYDFTIDSNHAIDVQYTSVRRNFLEEATGTITQEGNTAKLKMTLSSFEEPVDFWILATMYDTYAVAYSCENISLTQRKIHIWVLGRGTTVNAMFIGVINSLLVNNFGINYSDLTHIDHSPAACYVLPTIEPGNPIILPGQCDESLHVLSNFNADAFSGLWHQISSYESSNSDGTCVRAEYTLSSDGVDILNSQVINQRLVTIDGSATIISTDNSAKLRVVLNTPGAPSTTQDLWILASDYENYAVSYSCTNINSYEKRIFSWILGRSRQLSPQHQTAVDEVVNSYIELNYQYYKPTDQSFDGCFFYPEASDQPVVFRGQCESVNVQAMSDFSAIEYMGKWHSIRSYPTRFQDGTCVNAYYSLTPDGINVLNSQVNNLRLETMSGVAVPSSNDGSAKLVVSFPVAGSDQTTSTDYWVLDTDYKNFALVYSCQNINDDEMQVNSWILSRTKLPPVEHEQRINEKINSVIVLDEKYYKFDKQTEDDCFYFPDPEPGVPVIFPGQCDETVNVVPSFDLQQFDGDWYEIESYPNAQQSGHCRNHKVTVLDNSRLNLEFSSISNQFLHVTSGVVTQSNTNDGKLSIEVTNANGEVTNIPFWILGVQYNDYALAYSCVNINSDFRSVKSWKLSRTRQLTADADTAINTIINNNLVLGNEYFEDIDHSDAACFYLPEIEAGEPIILPGQCDTTIKGILDFKINEFAGRWRLIESYGSEFQRGTCNEAEYVLQADNSISVINSQVINENLESITGSASVASTDGTGHLRISFPNREEYFDFYVLDVNYESYALGYGCVNLANNERRIYSWKLSRYNTLSPEAVTKINAVIDSVQVLNNAYYYTIDRDDTSCFYYPIPNLNSYVKFRGQCDQNIPVVKNFELEKYLGVWYDIQSYPGDFQDGTCNTAEYSPGNNGIHVYNTQVIDQSLVSISGNAVLEPSNDGSAKLKVTFNVAGTDVTTDYWVLSTNYESYALVYSCTNIDDYYMRVSSWKLSREKVLEATDETAISNAMNDIKVLDQRYFVKRDQDPDGCFYFPEPQPGVPVVFPGQCDDSIAAVPNFDINEFAGTWHEISAYPRASQSGQCISQQFTLTNDNTMHLESFSVLDQFQSSTEGTVTVASTDGSGRLNINIQSNAEPIPFWILSVKYDDYALAYSCVNIDRNYRKVHSWKLSRSRELSSTGNAVINDAMTNIDVIDDRYFENVEQTDEACFHLPDITPGENIVLPGQCDPTIKGIADFRIADYAGQWRLIESYGSPFQSGTCNVAEYILQSSNTLGITNSQVVNEVLTTISGTATISSTDGTGQLTFNMRNREYVMLVLATDYKSYALTYGCENIDNDRRRITSWKFSRYNTLTTDATNAINKVIEEIEVLHQPYYYSVDRRPEACFYFPEFNPNSNVIFRGQCDQTIEAVKDFDLNKYMNLWYDVESYPSAFQDGTCPNAHYTLTGNTVSVRNSHVVDQTLVTIDGVATLASTDGSGKLKVTFNVQNTEVTTDYWVLSTNYESYALVYSCTDIDDDYMRVSSWKLSREKVLEAADETAISNAMNDIKVLDQRYFVKRDQDPDGCFYFPEPQPGVPVVFPGQCDDSIAAVPNFDINEFAGTWHEISAYPRASQSGQCISQQFTLTNDNTMHLESFSVLDQFQSSTEGTVTVASTDGSGRLNINIQSNAEPIPFWILSVKYDEYALAYSCVNIDRNYRKVHSWKLSRSRELSSTGNAVINDAMTNIDVIDDRYFENVEQTDEACFHYPDLGPNDPVIFPGQCDLNIPVIQDFDIIKYLGRWRLLESYYSEFQEGTCNAASYAASSDGTLIVTNSKVVNEQLTSIVGSAVPLASDGSGKLVVTFPDRTPTEYWILATDYDSYALVYTCVNLPNHQRRVWSWKMSRFSTLPPSATTAINDVINNIDVLDERYYQKIDRTDASCFYYPAVDSDFDVIFPGQCDDSIDAVENFNPQEYEGTWFDIESYPTRFQSGTCNTAEYSPNPDGTLQVVNTQVSGQILQTTTGVAYPTSNDGSGKFDVTLTQSNGNVVTTKYWVLATDYTSYSLVYSCRNIDDEFRAVHSWKLGRGTYLPDDAQAKINEELDKVQVLEQKYYVERKHSDEDCFYYPDNNGGDVILPGQCVPDAQVPAVTGFNSAEFAGTWHEVARFPSDLQNGECSATEFTLVDGNFNIVKTSVIDEAQLSTATSGTLATDGRGVIYNINIDGVPFNSIYILLTDYNEYALAYSCRNLDAERKQIYSWKLSKSRAGLSESAHSAIQEHVSNNIDLFEGYYRTTKQDNTACFHYPEFDQLPSSIELPGPCDASIKGIANFDGTAFSGKWFEVARYPQPIQTGQCNSAVYNNSGDVISIVSTQVVNEKLLISQGNANIASTDGSGLLDVSLGDGDDNIEAKLYVLATDYINYAILYNCINLDNGNRRRVGSWKLSRSGTLSPQDNDVINEVVSSTQGLINKYYLHTDQSDEACFHYPDPSESEVILPGQCDESISGVSSFDMERFQGTWYQIERYDAVQTSCIGLKLTSYNSESNEFEVLSYEVSDGELSTVEGTGQLSTDGTGRLSVVMSEGNSATTILILSTDYESYAVAYSCSNLGGSQRQVRAWQLSRTRSMSPAGVTAIAGLIEQRQELHQPYFKSIPHDNDCLEPSSAFLFKSSIIVIFVCAVLQLLL</sequence>
<dbReference type="InterPro" id="IPR000566">
    <property type="entry name" value="Lipocln_cytosolic_FA-bd_dom"/>
</dbReference>
<feature type="domain" description="Lipocalin/cytosolic fatty-acid binding" evidence="3">
    <location>
        <begin position="1832"/>
        <end position="1964"/>
    </location>
</feature>
<name>A0A9P0HYL5_SPOLI</name>
<proteinExistence type="predicted"/>
<dbReference type="InterPro" id="IPR012674">
    <property type="entry name" value="Calycin"/>
</dbReference>
<feature type="domain" description="Lipocalin/cytosolic fatty-acid binding" evidence="3">
    <location>
        <begin position="583"/>
        <end position="720"/>
    </location>
</feature>
<feature type="domain" description="Lipocalin/cytosolic fatty-acid binding" evidence="4">
    <location>
        <begin position="935"/>
        <end position="1063"/>
    </location>
</feature>
<feature type="domain" description="Lipocalin/cytosolic fatty-acid binding" evidence="3">
    <location>
        <begin position="2009"/>
        <end position="2145"/>
    </location>
</feature>
<feature type="domain" description="Lipocalin/cytosolic fatty-acid binding" evidence="3">
    <location>
        <begin position="46"/>
        <end position="167"/>
    </location>
</feature>
<organism evidence="5 6">
    <name type="scientific">Spodoptera littoralis</name>
    <name type="common">Egyptian cotton leafworm</name>
    <dbReference type="NCBI Taxonomy" id="7109"/>
    <lineage>
        <taxon>Eukaryota</taxon>
        <taxon>Metazoa</taxon>
        <taxon>Ecdysozoa</taxon>
        <taxon>Arthropoda</taxon>
        <taxon>Hexapoda</taxon>
        <taxon>Insecta</taxon>
        <taxon>Pterygota</taxon>
        <taxon>Neoptera</taxon>
        <taxon>Endopterygota</taxon>
        <taxon>Lepidoptera</taxon>
        <taxon>Glossata</taxon>
        <taxon>Ditrysia</taxon>
        <taxon>Noctuoidea</taxon>
        <taxon>Noctuidae</taxon>
        <taxon>Amphipyrinae</taxon>
        <taxon>Spodoptera</taxon>
    </lineage>
</organism>
<feature type="domain" description="Lipocalin/cytosolic fatty-acid binding" evidence="3">
    <location>
        <begin position="2368"/>
        <end position="2509"/>
    </location>
</feature>
<evidence type="ECO:0000313" key="6">
    <source>
        <dbReference type="Proteomes" id="UP001153321"/>
    </source>
</evidence>
<keyword evidence="6" id="KW-1185">Reference proteome</keyword>
<dbReference type="EMBL" id="LR824547">
    <property type="protein sequence ID" value="CAH1637882.1"/>
    <property type="molecule type" value="Genomic_DNA"/>
</dbReference>
<keyword evidence="1" id="KW-1015">Disulfide bond</keyword>
<dbReference type="PANTHER" id="PTHR10612">
    <property type="entry name" value="APOLIPOPROTEIN D"/>
    <property type="match status" value="1"/>
</dbReference>
<feature type="domain" description="Lipocalin/cytosolic fatty-acid binding" evidence="3">
    <location>
        <begin position="1298"/>
        <end position="1423"/>
    </location>
</feature>